<evidence type="ECO:0000313" key="1">
    <source>
        <dbReference type="EMBL" id="MDP9821239.1"/>
    </source>
</evidence>
<evidence type="ECO:0000313" key="2">
    <source>
        <dbReference type="Proteomes" id="UP001240447"/>
    </source>
</evidence>
<sequence>MPKSHGVAGVVGRQLGRRAFPQAHRLVPGITESFIYEALDRAIRGVGPLTGARAAAEKALHDNDGNADRAILDLIRKHMQYAGAQGFATNIGGLVTAVVSIPVNLVGLTVIQSRMIAAIAHVRGYDVDDGRVRNAVLTCLIGEDAVKSLVKKQRIPAPPMALATAPRHDPALEETLAGEVTAELITRLAGKRVASTVGRRVPVVGGVVGAGTDALATWQVGRYASRELLPRARR</sequence>
<dbReference type="EMBL" id="JAUSQM010000001">
    <property type="protein sequence ID" value="MDP9821239.1"/>
    <property type="molecule type" value="Genomic_DNA"/>
</dbReference>
<protein>
    <submittedName>
        <fullName evidence="1">Uncharacterized protein (DUF697 family)</fullName>
    </submittedName>
</protein>
<keyword evidence="2" id="KW-1185">Reference proteome</keyword>
<reference evidence="1 2" key="1">
    <citation type="submission" date="2023-07" db="EMBL/GenBank/DDBJ databases">
        <title>Sequencing the genomes of 1000 actinobacteria strains.</title>
        <authorList>
            <person name="Klenk H.-P."/>
        </authorList>
    </citation>
    <scope>NUCLEOTIDE SEQUENCE [LARGE SCALE GENOMIC DNA]</scope>
    <source>
        <strain evidence="1 2">GD13</strain>
    </source>
</reference>
<name>A0ABT9NLE9_9ACTN</name>
<dbReference type="Pfam" id="PF12787">
    <property type="entry name" value="EcsC"/>
    <property type="match status" value="1"/>
</dbReference>
<dbReference type="Proteomes" id="UP001240447">
    <property type="component" value="Unassembled WGS sequence"/>
</dbReference>
<organism evidence="1 2">
    <name type="scientific">Nocardioides massiliensis</name>
    <dbReference type="NCBI Taxonomy" id="1325935"/>
    <lineage>
        <taxon>Bacteria</taxon>
        <taxon>Bacillati</taxon>
        <taxon>Actinomycetota</taxon>
        <taxon>Actinomycetes</taxon>
        <taxon>Propionibacteriales</taxon>
        <taxon>Nocardioidaceae</taxon>
        <taxon>Nocardioides</taxon>
    </lineage>
</organism>
<comment type="caution">
    <text evidence="1">The sequence shown here is derived from an EMBL/GenBank/DDBJ whole genome shotgun (WGS) entry which is preliminary data.</text>
</comment>
<gene>
    <name evidence="1" type="ORF">J2S59_001048</name>
</gene>
<proteinExistence type="predicted"/>
<dbReference type="RefSeq" id="WP_306824884.1">
    <property type="nucleotide sequence ID" value="NZ_JAUSQM010000001.1"/>
</dbReference>
<dbReference type="InterPro" id="IPR024787">
    <property type="entry name" value="EcsC"/>
</dbReference>
<accession>A0ABT9NLE9</accession>